<proteinExistence type="predicted"/>
<dbReference type="Proteomes" id="UP000277204">
    <property type="component" value="Unassembled WGS sequence"/>
</dbReference>
<name>A0A3P7X5P2_9TREM</name>
<sequence>MKKSLYGFRKLVWLLPTYVTYDEGEISAYQLRDEYIVQQFILFYFMAAKRGY</sequence>
<evidence type="ECO:0000313" key="2">
    <source>
        <dbReference type="Proteomes" id="UP000277204"/>
    </source>
</evidence>
<dbReference type="EMBL" id="UZAI01002122">
    <property type="protein sequence ID" value="VDO68476.1"/>
    <property type="molecule type" value="Genomic_DNA"/>
</dbReference>
<gene>
    <name evidence="1" type="ORF">SMRZ_LOCUS5909</name>
</gene>
<dbReference type="AlphaFoldDB" id="A0A3P7X5P2"/>
<reference evidence="1 2" key="1">
    <citation type="submission" date="2018-11" db="EMBL/GenBank/DDBJ databases">
        <authorList>
            <consortium name="Pathogen Informatics"/>
        </authorList>
    </citation>
    <scope>NUCLEOTIDE SEQUENCE [LARGE SCALE GENOMIC DNA]</scope>
    <source>
        <strain evidence="1 2">Zambia</strain>
    </source>
</reference>
<protein>
    <submittedName>
        <fullName evidence="1">Uncharacterized protein</fullName>
    </submittedName>
</protein>
<organism evidence="1 2">
    <name type="scientific">Schistosoma margrebowiei</name>
    <dbReference type="NCBI Taxonomy" id="48269"/>
    <lineage>
        <taxon>Eukaryota</taxon>
        <taxon>Metazoa</taxon>
        <taxon>Spiralia</taxon>
        <taxon>Lophotrochozoa</taxon>
        <taxon>Platyhelminthes</taxon>
        <taxon>Trematoda</taxon>
        <taxon>Digenea</taxon>
        <taxon>Strigeidida</taxon>
        <taxon>Schistosomatoidea</taxon>
        <taxon>Schistosomatidae</taxon>
        <taxon>Schistosoma</taxon>
    </lineage>
</organism>
<evidence type="ECO:0000313" key="1">
    <source>
        <dbReference type="EMBL" id="VDO68476.1"/>
    </source>
</evidence>
<accession>A0A3P7X5P2</accession>
<keyword evidence="2" id="KW-1185">Reference proteome</keyword>